<dbReference type="Gene3D" id="3.20.20.80">
    <property type="entry name" value="Glycosidases"/>
    <property type="match status" value="1"/>
</dbReference>
<dbReference type="EMBL" id="JBHLUD010000001">
    <property type="protein sequence ID" value="MFC0541054.1"/>
    <property type="molecule type" value="Genomic_DNA"/>
</dbReference>
<sequence>MIPSSTYRIQFGPGMGFARAKQIATYLDRLGVGALYASPLLQATPGSTHGYDVTDPTATSAGLGGEVGRQALHARLRELGLGFVVDIVPNHVGISVPQANPWWWDVLRYGQESLHASKFDIDWSRGPIMVPILGDEHGLEELQLDGDRLVYYEQMFPVAPGTDGGAPQEVHERQHYRLVHWRTANTELNYRRFFDINTLAAVRVEDPEVFEATHAHVLSWGVDGLRIDHPDGLSDPGGYLRRLRDAAPEMWIVAEKILAVGESLPVSWPVAGTTGYDAMREICGLFIDPNGEPPNAGSLQFLENRCKETAARTLLRAEVRRINALLPFDDEEAVIELLSMFPVYRSYLPEGRNSLEQAASANPRCAEIARLMLADPHGELATRVQQTSGMVMAKGVEDTAFYRYNRFVALNEVGSDPSRFGVSPTEFHVAMQARESGSPETMTALSTHDTKRAEDVRARLAVLSEVEFETAFARWSERKPLPERSLTRLGWQTVVGAYPISADRLRDYLAKAAKEAKTATSWVDGNPEVDKAIAAWPDDVFGDAALMAEVTELVDRITPAGWSNSLGQKLVQLAGPGVPDVYQGTELWDFSLVDPDNRRPVDFEQRAALLARIDDGWLPEIDASGAAKLLVTSRVLRLRRERPELFTGYRVVPAQGPAAEHALAFGRGDRLVAVCTRLPIGLAAAGGWRDTVLPLPAGEWTDVITGRPTSSTDNFGAPLLSELLSTYPVALVVRS</sequence>
<dbReference type="GO" id="GO:0047470">
    <property type="term" value="F:(1,4)-alpha-D-glucan 1-alpha-D-glucosylmutase activity"/>
    <property type="evidence" value="ECO:0007669"/>
    <property type="project" value="UniProtKB-EC"/>
</dbReference>
<comment type="caution">
    <text evidence="2">The sequence shown here is derived from an EMBL/GenBank/DDBJ whole genome shotgun (WGS) entry which is preliminary data.</text>
</comment>
<keyword evidence="3" id="KW-1185">Reference proteome</keyword>
<dbReference type="PANTHER" id="PTHR10357">
    <property type="entry name" value="ALPHA-AMYLASE FAMILY MEMBER"/>
    <property type="match status" value="1"/>
</dbReference>
<dbReference type="Gene3D" id="3.30.1590.10">
    <property type="entry name" value="Maltooligosyl trehalose synthase, domain 2"/>
    <property type="match status" value="1"/>
</dbReference>
<dbReference type="Proteomes" id="UP001589810">
    <property type="component" value="Unassembled WGS sequence"/>
</dbReference>
<keyword evidence="2" id="KW-0413">Isomerase</keyword>
<protein>
    <submittedName>
        <fullName evidence="2">Malto-oligosyltrehalose synthase</fullName>
        <ecNumber evidence="2">5.4.99.15</ecNumber>
    </submittedName>
</protein>
<dbReference type="SUPFAM" id="SSF51445">
    <property type="entry name" value="(Trans)glycosidases"/>
    <property type="match status" value="1"/>
</dbReference>
<dbReference type="RefSeq" id="WP_273939884.1">
    <property type="nucleotide sequence ID" value="NZ_CP097263.1"/>
</dbReference>
<dbReference type="SMART" id="SM00642">
    <property type="entry name" value="Aamy"/>
    <property type="match status" value="1"/>
</dbReference>
<dbReference type="PANTHER" id="PTHR10357:SF216">
    <property type="entry name" value="MALTOOLIGOSYL TREHALOSE SYNTHASE-RELATED"/>
    <property type="match status" value="1"/>
</dbReference>
<proteinExistence type="predicted"/>
<dbReference type="NCBIfam" id="TIGR02401">
    <property type="entry name" value="trehalose_TreY"/>
    <property type="match status" value="1"/>
</dbReference>
<dbReference type="Gene3D" id="1.10.150.200">
    <property type="entry name" value="Maltooligosyl trehalose synthase, domain 3"/>
    <property type="match status" value="1"/>
</dbReference>
<gene>
    <name evidence="2" type="primary">treY</name>
    <name evidence="2" type="ORF">ACFFH7_06150</name>
</gene>
<dbReference type="InterPro" id="IPR013797">
    <property type="entry name" value="Maltooligo_trehalose_synth_4"/>
</dbReference>
<reference evidence="2 3" key="1">
    <citation type="submission" date="2024-09" db="EMBL/GenBank/DDBJ databases">
        <authorList>
            <person name="Sun Q."/>
            <person name="Mori K."/>
        </authorList>
    </citation>
    <scope>NUCLEOTIDE SEQUENCE [LARGE SCALE GENOMIC DNA]</scope>
    <source>
        <strain evidence="2 3">TBRC 1432</strain>
    </source>
</reference>
<dbReference type="InterPro" id="IPR012767">
    <property type="entry name" value="Trehalose_TreY"/>
</dbReference>
<dbReference type="InterPro" id="IPR006047">
    <property type="entry name" value="GH13_cat_dom"/>
</dbReference>
<dbReference type="CDD" id="cd11336">
    <property type="entry name" value="AmyAc_MTSase"/>
    <property type="match status" value="1"/>
</dbReference>
<organism evidence="2 3">
    <name type="scientific">Kutzneria chonburiensis</name>
    <dbReference type="NCBI Taxonomy" id="1483604"/>
    <lineage>
        <taxon>Bacteria</taxon>
        <taxon>Bacillati</taxon>
        <taxon>Actinomycetota</taxon>
        <taxon>Actinomycetes</taxon>
        <taxon>Pseudonocardiales</taxon>
        <taxon>Pseudonocardiaceae</taxon>
        <taxon>Kutzneria</taxon>
    </lineage>
</organism>
<dbReference type="InterPro" id="IPR017853">
    <property type="entry name" value="GH"/>
</dbReference>
<dbReference type="Pfam" id="PF00128">
    <property type="entry name" value="Alpha-amylase"/>
    <property type="match status" value="1"/>
</dbReference>
<dbReference type="Gene3D" id="1.10.10.470">
    <property type="entry name" value="Maltooligosyl trehalose synthase, domain 4"/>
    <property type="match status" value="1"/>
</dbReference>
<dbReference type="EC" id="5.4.99.15" evidence="2"/>
<evidence type="ECO:0000259" key="1">
    <source>
        <dbReference type="SMART" id="SM00642"/>
    </source>
</evidence>
<evidence type="ECO:0000313" key="2">
    <source>
        <dbReference type="EMBL" id="MFC0541054.1"/>
    </source>
</evidence>
<accession>A0ABV6ML93</accession>
<name>A0ABV6ML93_9PSEU</name>
<feature type="domain" description="Glycosyl hydrolase family 13 catalytic" evidence="1">
    <location>
        <begin position="16"/>
        <end position="634"/>
    </location>
</feature>
<evidence type="ECO:0000313" key="3">
    <source>
        <dbReference type="Proteomes" id="UP001589810"/>
    </source>
</evidence>